<evidence type="ECO:0000313" key="4">
    <source>
        <dbReference type="Proteomes" id="UP000308652"/>
    </source>
</evidence>
<dbReference type="EMBL" id="ML213592">
    <property type="protein sequence ID" value="TFK42931.1"/>
    <property type="molecule type" value="Genomic_DNA"/>
</dbReference>
<feature type="signal peptide" evidence="2">
    <location>
        <begin position="1"/>
        <end position="17"/>
    </location>
</feature>
<keyword evidence="4" id="KW-1185">Reference proteome</keyword>
<keyword evidence="2" id="KW-0732">Signal</keyword>
<accession>A0A5C3MP14</accession>
<gene>
    <name evidence="3" type="ORF">BDQ12DRAFT_299785</name>
</gene>
<dbReference type="InterPro" id="IPR052953">
    <property type="entry name" value="Ser-rich/MCO-related"/>
</dbReference>
<dbReference type="OrthoDB" id="1921208at2759"/>
<dbReference type="InterPro" id="IPR008972">
    <property type="entry name" value="Cupredoxin"/>
</dbReference>
<feature type="region of interest" description="Disordered" evidence="1">
    <location>
        <begin position="22"/>
        <end position="42"/>
    </location>
</feature>
<organism evidence="3 4">
    <name type="scientific">Crucibulum laeve</name>
    <dbReference type="NCBI Taxonomy" id="68775"/>
    <lineage>
        <taxon>Eukaryota</taxon>
        <taxon>Fungi</taxon>
        <taxon>Dikarya</taxon>
        <taxon>Basidiomycota</taxon>
        <taxon>Agaricomycotina</taxon>
        <taxon>Agaricomycetes</taxon>
        <taxon>Agaricomycetidae</taxon>
        <taxon>Agaricales</taxon>
        <taxon>Agaricineae</taxon>
        <taxon>Nidulariaceae</taxon>
        <taxon>Crucibulum</taxon>
    </lineage>
</organism>
<evidence type="ECO:0000256" key="1">
    <source>
        <dbReference type="SAM" id="MobiDB-lite"/>
    </source>
</evidence>
<protein>
    <submittedName>
        <fullName evidence="3">Cupredoxin</fullName>
    </submittedName>
</protein>
<dbReference type="SUPFAM" id="SSF49503">
    <property type="entry name" value="Cupredoxins"/>
    <property type="match status" value="1"/>
</dbReference>
<evidence type="ECO:0000313" key="3">
    <source>
        <dbReference type="EMBL" id="TFK42931.1"/>
    </source>
</evidence>
<name>A0A5C3MP14_9AGAR</name>
<dbReference type="Proteomes" id="UP000308652">
    <property type="component" value="Unassembled WGS sequence"/>
</dbReference>
<dbReference type="PANTHER" id="PTHR34883">
    <property type="entry name" value="SERINE-RICH PROTEIN, PUTATIVE-RELATED-RELATED"/>
    <property type="match status" value="1"/>
</dbReference>
<dbReference type="PANTHER" id="PTHR34883:SF15">
    <property type="entry name" value="EXTRACELLULAR SERINE-RICH PROTEIN"/>
    <property type="match status" value="1"/>
</dbReference>
<dbReference type="CDD" id="cd00920">
    <property type="entry name" value="Cupredoxin"/>
    <property type="match status" value="1"/>
</dbReference>
<reference evidence="3 4" key="1">
    <citation type="journal article" date="2019" name="Nat. Ecol. Evol.">
        <title>Megaphylogeny resolves global patterns of mushroom evolution.</title>
        <authorList>
            <person name="Varga T."/>
            <person name="Krizsan K."/>
            <person name="Foldi C."/>
            <person name="Dima B."/>
            <person name="Sanchez-Garcia M."/>
            <person name="Sanchez-Ramirez S."/>
            <person name="Szollosi G.J."/>
            <person name="Szarkandi J.G."/>
            <person name="Papp V."/>
            <person name="Albert L."/>
            <person name="Andreopoulos W."/>
            <person name="Angelini C."/>
            <person name="Antonin V."/>
            <person name="Barry K.W."/>
            <person name="Bougher N.L."/>
            <person name="Buchanan P."/>
            <person name="Buyck B."/>
            <person name="Bense V."/>
            <person name="Catcheside P."/>
            <person name="Chovatia M."/>
            <person name="Cooper J."/>
            <person name="Damon W."/>
            <person name="Desjardin D."/>
            <person name="Finy P."/>
            <person name="Geml J."/>
            <person name="Haridas S."/>
            <person name="Hughes K."/>
            <person name="Justo A."/>
            <person name="Karasinski D."/>
            <person name="Kautmanova I."/>
            <person name="Kiss B."/>
            <person name="Kocsube S."/>
            <person name="Kotiranta H."/>
            <person name="LaButti K.M."/>
            <person name="Lechner B.E."/>
            <person name="Liimatainen K."/>
            <person name="Lipzen A."/>
            <person name="Lukacs Z."/>
            <person name="Mihaltcheva S."/>
            <person name="Morgado L.N."/>
            <person name="Niskanen T."/>
            <person name="Noordeloos M.E."/>
            <person name="Ohm R.A."/>
            <person name="Ortiz-Santana B."/>
            <person name="Ovrebo C."/>
            <person name="Racz N."/>
            <person name="Riley R."/>
            <person name="Savchenko A."/>
            <person name="Shiryaev A."/>
            <person name="Soop K."/>
            <person name="Spirin V."/>
            <person name="Szebenyi C."/>
            <person name="Tomsovsky M."/>
            <person name="Tulloss R.E."/>
            <person name="Uehling J."/>
            <person name="Grigoriev I.V."/>
            <person name="Vagvolgyi C."/>
            <person name="Papp T."/>
            <person name="Martin F.M."/>
            <person name="Miettinen O."/>
            <person name="Hibbett D.S."/>
            <person name="Nagy L.G."/>
        </authorList>
    </citation>
    <scope>NUCLEOTIDE SEQUENCE [LARGE SCALE GENOMIC DNA]</scope>
    <source>
        <strain evidence="3 4">CBS 166.37</strain>
    </source>
</reference>
<feature type="chain" id="PRO_5022671867" evidence="2">
    <location>
        <begin position="18"/>
        <end position="232"/>
    </location>
</feature>
<proteinExistence type="predicted"/>
<dbReference type="STRING" id="68775.A0A5C3MP14"/>
<evidence type="ECO:0000256" key="2">
    <source>
        <dbReference type="SAM" id="SignalP"/>
    </source>
</evidence>
<dbReference type="Gene3D" id="2.60.40.420">
    <property type="entry name" value="Cupredoxins - blue copper proteins"/>
    <property type="match status" value="1"/>
</dbReference>
<feature type="compositionally biased region" description="Low complexity" evidence="1">
    <location>
        <begin position="27"/>
        <end position="42"/>
    </location>
</feature>
<dbReference type="AlphaFoldDB" id="A0A5C3MP14"/>
<sequence length="232" mass="23363">MFTTVLTAFLLPVLAAAQYGPPPGPAAPTTQTSSAAVTAPSAPADTPGHMNINVAFQNTFTFNPANITAPNGTLVTFWFPNSGIDHSVTQSSFAAPCTYLAASSNTSAGFDSGLTNTKQFTINITDDTKPIWFHCKQVLHCGMGMVGSINAPQNGTNTFDAFMAAAMKIGSNEQTETDNGAVTGGVNGVATAAPAASSGGASPAQTGSNDATKAAASVGLAFMAAAFVSMLA</sequence>